<dbReference type="InterPro" id="IPR049712">
    <property type="entry name" value="Poly_export"/>
</dbReference>
<protein>
    <submittedName>
        <fullName evidence="5">Polysaccharide export outer membrane protein</fullName>
    </submittedName>
</protein>
<keyword evidence="2" id="KW-0472">Membrane</keyword>
<name>A0A1H3W276_9FLAO</name>
<dbReference type="InterPro" id="IPR019554">
    <property type="entry name" value="Soluble_ligand-bd"/>
</dbReference>
<keyword evidence="6" id="KW-1185">Reference proteome</keyword>
<dbReference type="GO" id="GO:0015159">
    <property type="term" value="F:polysaccharide transmembrane transporter activity"/>
    <property type="evidence" value="ECO:0007669"/>
    <property type="project" value="InterPro"/>
</dbReference>
<dbReference type="Proteomes" id="UP000198820">
    <property type="component" value="Unassembled WGS sequence"/>
</dbReference>
<accession>A0A1H3W276</accession>
<keyword evidence="1" id="KW-0732">Signal</keyword>
<evidence type="ECO:0000259" key="4">
    <source>
        <dbReference type="Pfam" id="PF10531"/>
    </source>
</evidence>
<dbReference type="AlphaFoldDB" id="A0A1H3W276"/>
<dbReference type="PANTHER" id="PTHR33619">
    <property type="entry name" value="POLYSACCHARIDE EXPORT PROTEIN GFCE-RELATED"/>
    <property type="match status" value="1"/>
</dbReference>
<dbReference type="RefSeq" id="WP_093238682.1">
    <property type="nucleotide sequence ID" value="NZ_FNQF01000001.1"/>
</dbReference>
<evidence type="ECO:0000313" key="5">
    <source>
        <dbReference type="EMBL" id="SDZ81153.1"/>
    </source>
</evidence>
<feature type="transmembrane region" description="Helical" evidence="2">
    <location>
        <begin position="231"/>
        <end position="252"/>
    </location>
</feature>
<dbReference type="STRING" id="908615.SAMN05421540_101392"/>
<dbReference type="PANTHER" id="PTHR33619:SF3">
    <property type="entry name" value="POLYSACCHARIDE EXPORT PROTEIN GFCE-RELATED"/>
    <property type="match status" value="1"/>
</dbReference>
<dbReference type="Pfam" id="PF02563">
    <property type="entry name" value="Poly_export"/>
    <property type="match status" value="1"/>
</dbReference>
<proteinExistence type="predicted"/>
<evidence type="ECO:0000256" key="2">
    <source>
        <dbReference type="SAM" id="Phobius"/>
    </source>
</evidence>
<keyword evidence="2" id="KW-1133">Transmembrane helix</keyword>
<dbReference type="EMBL" id="FNQF01000001">
    <property type="protein sequence ID" value="SDZ81153.1"/>
    <property type="molecule type" value="Genomic_DNA"/>
</dbReference>
<dbReference type="InterPro" id="IPR003715">
    <property type="entry name" value="Poly_export_N"/>
</dbReference>
<dbReference type="Gene3D" id="3.30.1950.10">
    <property type="entry name" value="wza like domain"/>
    <property type="match status" value="1"/>
</dbReference>
<dbReference type="PROSITE" id="PS51257">
    <property type="entry name" value="PROKAR_LIPOPROTEIN"/>
    <property type="match status" value="1"/>
</dbReference>
<organism evidence="5 6">
    <name type="scientific">Psychroflexus halocasei</name>
    <dbReference type="NCBI Taxonomy" id="908615"/>
    <lineage>
        <taxon>Bacteria</taxon>
        <taxon>Pseudomonadati</taxon>
        <taxon>Bacteroidota</taxon>
        <taxon>Flavobacteriia</taxon>
        <taxon>Flavobacteriales</taxon>
        <taxon>Flavobacteriaceae</taxon>
        <taxon>Psychroflexus</taxon>
    </lineage>
</organism>
<reference evidence="5 6" key="1">
    <citation type="submission" date="2016-10" db="EMBL/GenBank/DDBJ databases">
        <authorList>
            <person name="de Groot N.N."/>
        </authorList>
    </citation>
    <scope>NUCLEOTIDE SEQUENCE [LARGE SCALE GENOMIC DNA]</scope>
    <source>
        <strain evidence="5 6">DSM 23581</strain>
    </source>
</reference>
<gene>
    <name evidence="5" type="ORF">SAMN05421540_101392</name>
</gene>
<feature type="domain" description="Soluble ligand binding" evidence="4">
    <location>
        <begin position="140"/>
        <end position="190"/>
    </location>
</feature>
<evidence type="ECO:0000259" key="3">
    <source>
        <dbReference type="Pfam" id="PF02563"/>
    </source>
</evidence>
<sequence length="254" mass="28645">MKNYLYYILTIVVFASCAPKKNIIYYQDSDSVELKSVEEIYKHPKIQINDILHITVSALNPESVIPFTSEISKNQTQSIRMELLKLQGYLVNSDGEINYPQLGKIDVKGKTTQEITSLIQEKLSKFIIMPRVSVRIINYKFTIEGEVKKPGTYESSEELLTLPQALGMAGDLTINGKRNNIKIIREVNGSREVKTIDMTKTGWLNSPYYYVYPNDIVYVEPNSPKVKQAGFIGNTATLLSALSVILSAIVIITR</sequence>
<dbReference type="Pfam" id="PF10531">
    <property type="entry name" value="SLBB"/>
    <property type="match status" value="1"/>
</dbReference>
<keyword evidence="2" id="KW-0812">Transmembrane</keyword>
<feature type="domain" description="Polysaccharide export protein N-terminal" evidence="3">
    <location>
        <begin position="45"/>
        <end position="136"/>
    </location>
</feature>
<evidence type="ECO:0000256" key="1">
    <source>
        <dbReference type="ARBA" id="ARBA00022729"/>
    </source>
</evidence>
<evidence type="ECO:0000313" key="6">
    <source>
        <dbReference type="Proteomes" id="UP000198820"/>
    </source>
</evidence>